<protein>
    <recommendedName>
        <fullName evidence="10">Zinc transporter ZIP8</fullName>
    </recommendedName>
</protein>
<keyword evidence="5 6" id="KW-0472">Membrane</keyword>
<evidence type="ECO:0000256" key="7">
    <source>
        <dbReference type="SAM" id="SignalP"/>
    </source>
</evidence>
<organism evidence="8 9">
    <name type="scientific">Aphis gossypii</name>
    <name type="common">Cotton aphid</name>
    <dbReference type="NCBI Taxonomy" id="80765"/>
    <lineage>
        <taxon>Eukaryota</taxon>
        <taxon>Metazoa</taxon>
        <taxon>Ecdysozoa</taxon>
        <taxon>Arthropoda</taxon>
        <taxon>Hexapoda</taxon>
        <taxon>Insecta</taxon>
        <taxon>Pterygota</taxon>
        <taxon>Neoptera</taxon>
        <taxon>Paraneoptera</taxon>
        <taxon>Hemiptera</taxon>
        <taxon>Sternorrhyncha</taxon>
        <taxon>Aphidomorpha</taxon>
        <taxon>Aphidoidea</taxon>
        <taxon>Aphididae</taxon>
        <taxon>Aphidini</taxon>
        <taxon>Aphis</taxon>
        <taxon>Aphis</taxon>
    </lineage>
</organism>
<dbReference type="InterPro" id="IPR050799">
    <property type="entry name" value="ZIP_Transporter"/>
</dbReference>
<dbReference type="Proteomes" id="UP001154329">
    <property type="component" value="Chromosome 2"/>
</dbReference>
<evidence type="ECO:0000256" key="4">
    <source>
        <dbReference type="ARBA" id="ARBA00022989"/>
    </source>
</evidence>
<dbReference type="GO" id="GO:0030003">
    <property type="term" value="P:intracellular monoatomic cation homeostasis"/>
    <property type="evidence" value="ECO:0007669"/>
    <property type="project" value="TreeGrafter"/>
</dbReference>
<accession>A0A9P0NIT9</accession>
<reference evidence="8" key="1">
    <citation type="submission" date="2022-02" db="EMBL/GenBank/DDBJ databases">
        <authorList>
            <person name="King R."/>
        </authorList>
    </citation>
    <scope>NUCLEOTIDE SEQUENCE</scope>
</reference>
<comment type="similarity">
    <text evidence="2">Belongs to the ZIP transporter (TC 2.A.5) family.</text>
</comment>
<feature type="chain" id="PRO_5040185980" description="Zinc transporter ZIP8" evidence="7">
    <location>
        <begin position="23"/>
        <end position="409"/>
    </location>
</feature>
<evidence type="ECO:0000256" key="6">
    <source>
        <dbReference type="SAM" id="Phobius"/>
    </source>
</evidence>
<keyword evidence="9" id="KW-1185">Reference proteome</keyword>
<evidence type="ECO:0000256" key="1">
    <source>
        <dbReference type="ARBA" id="ARBA00004141"/>
    </source>
</evidence>
<feature type="transmembrane region" description="Helical" evidence="6">
    <location>
        <begin position="318"/>
        <end position="339"/>
    </location>
</feature>
<keyword evidence="7" id="KW-0732">Signal</keyword>
<feature type="transmembrane region" description="Helical" evidence="6">
    <location>
        <begin position="105"/>
        <end position="130"/>
    </location>
</feature>
<dbReference type="Pfam" id="PF02535">
    <property type="entry name" value="Zip"/>
    <property type="match status" value="1"/>
</dbReference>
<dbReference type="GO" id="GO:0071578">
    <property type="term" value="P:zinc ion import across plasma membrane"/>
    <property type="evidence" value="ECO:0007669"/>
    <property type="project" value="TreeGrafter"/>
</dbReference>
<dbReference type="EMBL" id="OU899035">
    <property type="protein sequence ID" value="CAH1720832.1"/>
    <property type="molecule type" value="Genomic_DNA"/>
</dbReference>
<evidence type="ECO:0000313" key="8">
    <source>
        <dbReference type="EMBL" id="CAH1720832.1"/>
    </source>
</evidence>
<dbReference type="AlphaFoldDB" id="A0A9P0NIT9"/>
<sequence>MASVSTALVIFAFSLVWSKCSADPIAMDNCWRKVWSLTPSCTEMDSSSGSPRLCVFQSRCDNASRPNACTIEFISYEENYPIKAMASPDNQMPVLQPRKSTNAEAWIGGLVSVGIISLSGLVGAIFWPLLNDPNRKKTVMRILLGLATGSLSSSAVFQLLPEAFKIAESFPDFRHTALIMWLSLWGLYMIETLAGIIFYKEEKKVGIDELSPSLQLNNGNGTEMKQISHGHGHSHSHKLTNKSMDDKSPISTLALLVLFGDSLHNIIDGMSIGAAFSENVTTGISISVAIACEEFPHEIGDFAILIQSGMSFRRALSFNFLSACTAFIGLVIGICLGNMEYSGFVFSFAGGLFLFITLTHLTPEMKSMIDENLIESKSSAYTGLLLQNIGMLTGATLMYLITFSDFLKI</sequence>
<feature type="transmembrane region" description="Helical" evidence="6">
    <location>
        <begin position="142"/>
        <end position="160"/>
    </location>
</feature>
<comment type="subcellular location">
    <subcellularLocation>
        <location evidence="1">Membrane</location>
        <topology evidence="1">Multi-pass membrane protein</topology>
    </subcellularLocation>
</comment>
<dbReference type="PANTHER" id="PTHR12191">
    <property type="entry name" value="SOLUTE CARRIER FAMILY 39"/>
    <property type="match status" value="1"/>
</dbReference>
<reference evidence="8" key="2">
    <citation type="submission" date="2022-10" db="EMBL/GenBank/DDBJ databases">
        <authorList>
            <consortium name="ENA_rothamsted_submissions"/>
            <consortium name="culmorum"/>
            <person name="King R."/>
        </authorList>
    </citation>
    <scope>NUCLEOTIDE SEQUENCE</scope>
</reference>
<keyword evidence="3 6" id="KW-0812">Transmembrane</keyword>
<dbReference type="InterPro" id="IPR003689">
    <property type="entry name" value="ZIP"/>
</dbReference>
<name>A0A9P0NIT9_APHGO</name>
<gene>
    <name evidence="8" type="ORF">APHIGO_LOCUS4139</name>
</gene>
<feature type="transmembrane region" description="Helical" evidence="6">
    <location>
        <begin position="180"/>
        <end position="199"/>
    </location>
</feature>
<dbReference type="GO" id="GO:0140410">
    <property type="term" value="F:monoatomic cation:bicarbonate symporter activity"/>
    <property type="evidence" value="ECO:0007669"/>
    <property type="project" value="TreeGrafter"/>
</dbReference>
<evidence type="ECO:0000313" key="9">
    <source>
        <dbReference type="Proteomes" id="UP001154329"/>
    </source>
</evidence>
<dbReference type="PANTHER" id="PTHR12191:SF37">
    <property type="entry name" value="ZINC TRANSPORTER FOI"/>
    <property type="match status" value="1"/>
</dbReference>
<evidence type="ECO:0008006" key="10">
    <source>
        <dbReference type="Google" id="ProtNLM"/>
    </source>
</evidence>
<dbReference type="OrthoDB" id="200954at2759"/>
<proteinExistence type="inferred from homology"/>
<evidence type="ECO:0000256" key="3">
    <source>
        <dbReference type="ARBA" id="ARBA00022692"/>
    </source>
</evidence>
<keyword evidence="4 6" id="KW-1133">Transmembrane helix</keyword>
<evidence type="ECO:0000256" key="5">
    <source>
        <dbReference type="ARBA" id="ARBA00023136"/>
    </source>
</evidence>
<dbReference type="GO" id="GO:0005886">
    <property type="term" value="C:plasma membrane"/>
    <property type="evidence" value="ECO:0007669"/>
    <property type="project" value="TreeGrafter"/>
</dbReference>
<dbReference type="GO" id="GO:0005385">
    <property type="term" value="F:zinc ion transmembrane transporter activity"/>
    <property type="evidence" value="ECO:0007669"/>
    <property type="project" value="TreeGrafter"/>
</dbReference>
<evidence type="ECO:0000256" key="2">
    <source>
        <dbReference type="ARBA" id="ARBA00006939"/>
    </source>
</evidence>
<feature type="transmembrane region" description="Helical" evidence="6">
    <location>
        <begin position="345"/>
        <end position="363"/>
    </location>
</feature>
<feature type="signal peptide" evidence="7">
    <location>
        <begin position="1"/>
        <end position="22"/>
    </location>
</feature>
<feature type="transmembrane region" description="Helical" evidence="6">
    <location>
        <begin position="384"/>
        <end position="403"/>
    </location>
</feature>